<evidence type="ECO:0000259" key="4">
    <source>
        <dbReference type="Pfam" id="PF04841"/>
    </source>
</evidence>
<keyword evidence="6" id="KW-1185">Reference proteome</keyword>
<accession>A0AA88GYM0</accession>
<dbReference type="PANTHER" id="PTHR12811:SF0">
    <property type="entry name" value="VACUOLAR PROTEIN SORTING-ASSOCIATED PROTEIN 16 HOMOLOG"/>
    <property type="match status" value="1"/>
</dbReference>
<dbReference type="Pfam" id="PF04841">
    <property type="entry name" value="Vps16_N"/>
    <property type="match status" value="2"/>
</dbReference>
<dbReference type="GO" id="GO:0003779">
    <property type="term" value="F:actin binding"/>
    <property type="evidence" value="ECO:0007669"/>
    <property type="project" value="TreeGrafter"/>
</dbReference>
<dbReference type="PANTHER" id="PTHR12811">
    <property type="entry name" value="VACUOLAR PROTEIN SORTING VPS16"/>
    <property type="match status" value="1"/>
</dbReference>
<proteinExistence type="inferred from homology"/>
<dbReference type="Gene3D" id="1.10.150.780">
    <property type="entry name" value="Vps16, C-terminal region"/>
    <property type="match status" value="1"/>
</dbReference>
<gene>
    <name evidence="5" type="ORF">C9374_000573</name>
</gene>
<dbReference type="GeneID" id="68093035"/>
<dbReference type="InterPro" id="IPR016534">
    <property type="entry name" value="VPS16"/>
</dbReference>
<feature type="region of interest" description="Disordered" evidence="2">
    <location>
        <begin position="150"/>
        <end position="194"/>
    </location>
</feature>
<dbReference type="AlphaFoldDB" id="A0AA88GYM0"/>
<reference evidence="5 6" key="1">
    <citation type="journal article" date="2018" name="BMC Genomics">
        <title>The genome of Naegleria lovaniensis, the basis for a comparative approach to unravel pathogenicity factors of the human pathogenic amoeba N. fowleri.</title>
        <authorList>
            <person name="Liechti N."/>
            <person name="Schurch N."/>
            <person name="Bruggmann R."/>
            <person name="Wittwer M."/>
        </authorList>
    </citation>
    <scope>NUCLEOTIDE SEQUENCE [LARGE SCALE GENOMIC DNA]</scope>
    <source>
        <strain evidence="5 6">ATCC 30569</strain>
    </source>
</reference>
<feature type="domain" description="Vps16 N-terminal" evidence="4">
    <location>
        <begin position="45"/>
        <end position="139"/>
    </location>
</feature>
<sequence length="1069" mass="121894">MSIAASWIQLTEYNNNFFYYRRNNLYNNISTAWCNEQGIKPKDFNLASYEIVICPFGGPIAMFKKPSSSMLFGEGSSSQSALSESQMIYIYSAACKYLRKIDQSKEEPLLGIGWTDDMKLMVLTKKRLLLYNVFNGERYAGPWQNEDIINNDKKSDNNSNKPHLPSTAMDKLSTTTTNKKKDDPSHTNTSTDTTSTFISVPLQAEEEIKAHAFFGEGCAVFTSKRRLLVAYDLSEAKPFHEYIFPKTGISQNADLSQSVMTVVPNYELSVRKKKPKVEGKKKAGAASDGPHDHDHEDEEEEDDSDDDEEDEKTSSSSNNTSPKLAQSSGPITKKKSGFFGMLARRNARALNNGASLGSGGGGGGIETKSFKVGKGPLVLFCTPDKMTIIMCYSNLYKDMKLDERLKGNIQEQDTSGFTKIALSPDLKTVAAFHQASGHLFVFDLALTSNYLKFFTGITEHRLDQLVYCGGESMMLYWSPENIGGGDQSLVLLVNCFGHYESFTFDGPIVLSQEIDCVRFVTSNSVEFIERIPESIVEVFRIGSLSPAALLYDAYSDFVNERATCLKTIREIKNKELGEQSIDALFDGVNKCIDAACREFDTNIQAQLLKAAIYGKNFMKTSIDEAKAFQTKCKYIRLMNELRNRSEFPITYEQIIALTPQVLVQRLSEMHEFLLAYKICDYLNLSKAKVLEHWAKTKIRSQMEEKDEASQMKLRDRIIENLGKFSTSVSFSNIAMEAYKVQKPKLAKALLEVDSNPHSQIKLYLSMHETLSALEKAQQSNDTDLLYVVILYLIKFFDTYYMFEMIADKKAARKLFISYCTHLGKFKKLEKFYKYLKSDHNEDAASRENGFVQLRHAFKNYDSPDDDAEKRYAYYLEKSEKYFNERSNDKLDAEFSLKSRELYGLQMKLEEETDEEFIGATLQDTLYRVMISPTLREKKGERKKYVKILKKNFGVSDKRYYFSKIKALVHLGEWKKLETFANSKKSPVGYIPFVEECLASPKPEEALKFIPMIESVETKVEYWINMLKFKEAIEAAFEARDVDLLEYIKKKTKNSKTKDTIDQCIQQLNK</sequence>
<dbReference type="InterPro" id="IPR006925">
    <property type="entry name" value="Vps16_C"/>
</dbReference>
<dbReference type="GO" id="GO:0005765">
    <property type="term" value="C:lysosomal membrane"/>
    <property type="evidence" value="ECO:0007669"/>
    <property type="project" value="TreeGrafter"/>
</dbReference>
<evidence type="ECO:0008006" key="7">
    <source>
        <dbReference type="Google" id="ProtNLM"/>
    </source>
</evidence>
<dbReference type="InterPro" id="IPR038132">
    <property type="entry name" value="Vps16_C_sf"/>
</dbReference>
<dbReference type="GO" id="GO:0006886">
    <property type="term" value="P:intracellular protein transport"/>
    <property type="evidence" value="ECO:0007669"/>
    <property type="project" value="InterPro"/>
</dbReference>
<dbReference type="InterPro" id="IPR006926">
    <property type="entry name" value="Vps16_N"/>
</dbReference>
<feature type="region of interest" description="Disordered" evidence="2">
    <location>
        <begin position="273"/>
        <end position="332"/>
    </location>
</feature>
<feature type="domain" description="Vps16 C-terminal" evidence="3">
    <location>
        <begin position="728"/>
        <end position="1060"/>
    </location>
</feature>
<dbReference type="Pfam" id="PF04840">
    <property type="entry name" value="Vps16_C"/>
    <property type="match status" value="1"/>
</dbReference>
<comment type="caution">
    <text evidence="5">The sequence shown here is derived from an EMBL/GenBank/DDBJ whole genome shotgun (WGS) entry which is preliminary data.</text>
</comment>
<dbReference type="GO" id="GO:0042144">
    <property type="term" value="P:vacuole fusion, non-autophagic"/>
    <property type="evidence" value="ECO:0007669"/>
    <property type="project" value="TreeGrafter"/>
</dbReference>
<dbReference type="GO" id="GO:0030897">
    <property type="term" value="C:HOPS complex"/>
    <property type="evidence" value="ECO:0007669"/>
    <property type="project" value="TreeGrafter"/>
</dbReference>
<comment type="similarity">
    <text evidence="1">Belongs to the VPS16 family.</text>
</comment>
<organism evidence="5 6">
    <name type="scientific">Naegleria lovaniensis</name>
    <name type="common">Amoeba</name>
    <dbReference type="NCBI Taxonomy" id="51637"/>
    <lineage>
        <taxon>Eukaryota</taxon>
        <taxon>Discoba</taxon>
        <taxon>Heterolobosea</taxon>
        <taxon>Tetramitia</taxon>
        <taxon>Eutetramitia</taxon>
        <taxon>Vahlkampfiidae</taxon>
        <taxon>Naegleria</taxon>
    </lineage>
</organism>
<evidence type="ECO:0000256" key="2">
    <source>
        <dbReference type="SAM" id="MobiDB-lite"/>
    </source>
</evidence>
<dbReference type="GO" id="GO:0016197">
    <property type="term" value="P:endosomal transport"/>
    <property type="evidence" value="ECO:0007669"/>
    <property type="project" value="TreeGrafter"/>
</dbReference>
<evidence type="ECO:0000259" key="3">
    <source>
        <dbReference type="Pfam" id="PF04840"/>
    </source>
</evidence>
<evidence type="ECO:0000313" key="6">
    <source>
        <dbReference type="Proteomes" id="UP000816034"/>
    </source>
</evidence>
<evidence type="ECO:0000256" key="1">
    <source>
        <dbReference type="ARBA" id="ARBA00009250"/>
    </source>
</evidence>
<name>A0AA88GYM0_NAELO</name>
<dbReference type="RefSeq" id="XP_044552401.1">
    <property type="nucleotide sequence ID" value="XM_044695512.1"/>
</dbReference>
<dbReference type="EMBL" id="PYSW02000010">
    <property type="protein sequence ID" value="KAG2388409.1"/>
    <property type="molecule type" value="Genomic_DNA"/>
</dbReference>
<evidence type="ECO:0000313" key="5">
    <source>
        <dbReference type="EMBL" id="KAG2388409.1"/>
    </source>
</evidence>
<feature type="compositionally biased region" description="Acidic residues" evidence="2">
    <location>
        <begin position="295"/>
        <end position="311"/>
    </location>
</feature>
<feature type="domain" description="Vps16 N-terminal" evidence="4">
    <location>
        <begin position="409"/>
        <end position="620"/>
    </location>
</feature>
<protein>
    <recommendedName>
        <fullName evidence="7">Vacuolar protein sorting-associated protein 16 homolog</fullName>
    </recommendedName>
</protein>
<dbReference type="PIRSF" id="PIRSF007949">
    <property type="entry name" value="VPS16"/>
    <property type="match status" value="1"/>
</dbReference>
<dbReference type="GO" id="GO:0005768">
    <property type="term" value="C:endosome"/>
    <property type="evidence" value="ECO:0007669"/>
    <property type="project" value="TreeGrafter"/>
</dbReference>
<dbReference type="Proteomes" id="UP000816034">
    <property type="component" value="Unassembled WGS sequence"/>
</dbReference>